<name>A0AAN0VHH3_9RHOB</name>
<dbReference type="PANTHER" id="PTHR22726">
    <property type="entry name" value="METALLOENDOPEPTIDASE OMA1"/>
    <property type="match status" value="1"/>
</dbReference>
<evidence type="ECO:0000256" key="5">
    <source>
        <dbReference type="ARBA" id="ARBA00023049"/>
    </source>
</evidence>
<keyword evidence="7" id="KW-0472">Membrane</keyword>
<evidence type="ECO:0000256" key="4">
    <source>
        <dbReference type="ARBA" id="ARBA00022833"/>
    </source>
</evidence>
<gene>
    <name evidence="10" type="ORF">RCA23_c05360</name>
</gene>
<keyword evidence="5 6" id="KW-0482">Metalloprotease</keyword>
<evidence type="ECO:0000259" key="9">
    <source>
        <dbReference type="Pfam" id="PF23368"/>
    </source>
</evidence>
<evidence type="ECO:0000256" key="1">
    <source>
        <dbReference type="ARBA" id="ARBA00022670"/>
    </source>
</evidence>
<dbReference type="AlphaFoldDB" id="A0AAN0VHH3"/>
<keyword evidence="3 6" id="KW-0378">Hydrolase</keyword>
<dbReference type="Pfam" id="PF23368">
    <property type="entry name" value="DUF7092"/>
    <property type="match status" value="1"/>
</dbReference>
<keyword evidence="1 6" id="KW-0645">Protease</keyword>
<organism evidence="10 11">
    <name type="scientific">Planktomarina temperata RCA23</name>
    <dbReference type="NCBI Taxonomy" id="666509"/>
    <lineage>
        <taxon>Bacteria</taxon>
        <taxon>Pseudomonadati</taxon>
        <taxon>Pseudomonadota</taxon>
        <taxon>Alphaproteobacteria</taxon>
        <taxon>Rhodobacterales</taxon>
        <taxon>Paracoccaceae</taxon>
        <taxon>Planktomarina</taxon>
    </lineage>
</organism>
<dbReference type="InterPro" id="IPR055518">
    <property type="entry name" value="DUF7092"/>
</dbReference>
<evidence type="ECO:0000256" key="3">
    <source>
        <dbReference type="ARBA" id="ARBA00022801"/>
    </source>
</evidence>
<evidence type="ECO:0000256" key="6">
    <source>
        <dbReference type="RuleBase" id="RU003983"/>
    </source>
</evidence>
<dbReference type="KEGG" id="ptp:RCA23_c05360"/>
<dbReference type="InterPro" id="IPR001915">
    <property type="entry name" value="Peptidase_M48"/>
</dbReference>
<keyword evidence="7" id="KW-1133">Transmembrane helix</keyword>
<dbReference type="GO" id="GO:0051603">
    <property type="term" value="P:proteolysis involved in protein catabolic process"/>
    <property type="evidence" value="ECO:0007669"/>
    <property type="project" value="TreeGrafter"/>
</dbReference>
<comment type="cofactor">
    <cofactor evidence="6">
        <name>Zn(2+)</name>
        <dbReference type="ChEBI" id="CHEBI:29105"/>
    </cofactor>
    <text evidence="6">Binds 1 zinc ion per subunit.</text>
</comment>
<keyword evidence="4 6" id="KW-0862">Zinc</keyword>
<dbReference type="GO" id="GO:0046872">
    <property type="term" value="F:metal ion binding"/>
    <property type="evidence" value="ECO:0007669"/>
    <property type="project" value="UniProtKB-KW"/>
</dbReference>
<evidence type="ECO:0000256" key="7">
    <source>
        <dbReference type="SAM" id="Phobius"/>
    </source>
</evidence>
<proteinExistence type="inferred from homology"/>
<dbReference type="Proteomes" id="UP000028680">
    <property type="component" value="Chromosome"/>
</dbReference>
<dbReference type="GO" id="GO:0016020">
    <property type="term" value="C:membrane"/>
    <property type="evidence" value="ECO:0007669"/>
    <property type="project" value="TreeGrafter"/>
</dbReference>
<sequence>MAFAWVDARYFDGLSAQRRQVLVSLDVESQRLTIHDSSGAELDNWPLETLRQLRDDAGGGLILCSGAVDPGEARIVLSNTRAISAIKAACPNLTKTTVTDRTWGKIWVWIGASMAAVALMIFVIVPALAGQLAVLIPPEREAKVGSAVLRQIERLFSEQEAGDWYCTNFEGQMALEQMVQALQQGQEFPYPIQVGVVDHEMINAFALPGGHIIVMRGLIEMAEAPEHLAAVLAHELGHVAQRDPIEQALRAAGAAGLLSLVLGDATGGTVLALAGETLITAKNSRAVEARADDFALAQLAQAGVSPEALAEFFELLLEEMGDPAYDMGWISSHPPSAARAAHAREAVQTARSYQKSISSQEWQAIQKICAK</sequence>
<dbReference type="Pfam" id="PF01435">
    <property type="entry name" value="Peptidase_M48"/>
    <property type="match status" value="1"/>
</dbReference>
<keyword evidence="2" id="KW-0479">Metal-binding</keyword>
<dbReference type="CDD" id="cd07332">
    <property type="entry name" value="M48C_Oma1_like"/>
    <property type="match status" value="1"/>
</dbReference>
<dbReference type="GO" id="GO:0004222">
    <property type="term" value="F:metalloendopeptidase activity"/>
    <property type="evidence" value="ECO:0007669"/>
    <property type="project" value="InterPro"/>
</dbReference>
<evidence type="ECO:0000313" key="11">
    <source>
        <dbReference type="Proteomes" id="UP000028680"/>
    </source>
</evidence>
<keyword evidence="7" id="KW-0812">Transmembrane</keyword>
<feature type="transmembrane region" description="Helical" evidence="7">
    <location>
        <begin position="106"/>
        <end position="129"/>
    </location>
</feature>
<keyword evidence="11" id="KW-1185">Reference proteome</keyword>
<dbReference type="EMBL" id="CP003984">
    <property type="protein sequence ID" value="AII86096.1"/>
    <property type="molecule type" value="Genomic_DNA"/>
</dbReference>
<reference evidence="10 11" key="1">
    <citation type="journal article" date="2014" name="ISME J.">
        <title>Adaptation of an abundant Roseobacter RCA organism to pelagic systems revealed by genomic and transcriptomic analyses.</title>
        <authorList>
            <person name="Voget S."/>
            <person name="Wemheuer B."/>
            <person name="Brinkhoff T."/>
            <person name="Vollmers J."/>
            <person name="Dietrich S."/>
            <person name="Giebel H.A."/>
            <person name="Beardsley C."/>
            <person name="Sardemann C."/>
            <person name="Bakenhus I."/>
            <person name="Billerbeck S."/>
            <person name="Daniel R."/>
            <person name="Simon M."/>
        </authorList>
    </citation>
    <scope>NUCLEOTIDE SEQUENCE [LARGE SCALE GENOMIC DNA]</scope>
    <source>
        <strain evidence="10 11">RCA23</strain>
    </source>
</reference>
<feature type="domain" description="DUF7092" evidence="9">
    <location>
        <begin position="6"/>
        <end position="53"/>
    </location>
</feature>
<protein>
    <submittedName>
        <fullName evidence="10">Peptidase M48 Ste24p</fullName>
        <ecNumber evidence="10">3.4.24.-</ecNumber>
    </submittedName>
</protein>
<accession>A0AAN0VHH3</accession>
<evidence type="ECO:0000256" key="2">
    <source>
        <dbReference type="ARBA" id="ARBA00022723"/>
    </source>
</evidence>
<comment type="similarity">
    <text evidence="6">Belongs to the peptidase M48 family.</text>
</comment>
<dbReference type="PANTHER" id="PTHR22726:SF1">
    <property type="entry name" value="METALLOENDOPEPTIDASE OMA1, MITOCHONDRIAL"/>
    <property type="match status" value="1"/>
</dbReference>
<dbReference type="InterPro" id="IPR051156">
    <property type="entry name" value="Mito/Outer_Membr_Metalloprot"/>
</dbReference>
<evidence type="ECO:0000313" key="10">
    <source>
        <dbReference type="EMBL" id="AII86096.1"/>
    </source>
</evidence>
<dbReference type="Gene3D" id="3.30.2010.10">
    <property type="entry name" value="Metalloproteases ('zincins'), catalytic domain"/>
    <property type="match status" value="1"/>
</dbReference>
<evidence type="ECO:0000259" key="8">
    <source>
        <dbReference type="Pfam" id="PF01435"/>
    </source>
</evidence>
<dbReference type="EC" id="3.4.24.-" evidence="10"/>
<feature type="domain" description="Peptidase M48" evidence="8">
    <location>
        <begin position="174"/>
        <end position="346"/>
    </location>
</feature>